<dbReference type="CDD" id="cd02980">
    <property type="entry name" value="TRX_Fd_family"/>
    <property type="match status" value="1"/>
</dbReference>
<dbReference type="Proteomes" id="UP000248326">
    <property type="component" value="Unassembled WGS sequence"/>
</dbReference>
<dbReference type="EMBL" id="QJSX01000019">
    <property type="protein sequence ID" value="PYE50028.1"/>
    <property type="molecule type" value="Genomic_DNA"/>
</dbReference>
<dbReference type="SUPFAM" id="SSF52833">
    <property type="entry name" value="Thioredoxin-like"/>
    <property type="match status" value="1"/>
</dbReference>
<keyword evidence="2" id="KW-1185">Reference proteome</keyword>
<dbReference type="Gene3D" id="3.40.30.10">
    <property type="entry name" value="Glutaredoxin"/>
    <property type="match status" value="1"/>
</dbReference>
<dbReference type="RefSeq" id="WP_110888484.1">
    <property type="nucleotide sequence ID" value="NZ_QJSX01000019.1"/>
</dbReference>
<dbReference type="AlphaFoldDB" id="A0A318S2Y8"/>
<protein>
    <submittedName>
        <fullName evidence="1">(2Fe-2S) ferredoxin</fullName>
    </submittedName>
</protein>
<comment type="caution">
    <text evidence="1">The sequence shown here is derived from an EMBL/GenBank/DDBJ whole genome shotgun (WGS) entry which is preliminary data.</text>
</comment>
<dbReference type="InterPro" id="IPR036249">
    <property type="entry name" value="Thioredoxin-like_sf"/>
</dbReference>
<dbReference type="OrthoDB" id="9761899at2"/>
<evidence type="ECO:0000313" key="2">
    <source>
        <dbReference type="Proteomes" id="UP000248326"/>
    </source>
</evidence>
<accession>A0A318S2Y8</accession>
<name>A0A318S2Y8_9DEIO</name>
<gene>
    <name evidence="1" type="ORF">DES52_11949</name>
</gene>
<evidence type="ECO:0000313" key="1">
    <source>
        <dbReference type="EMBL" id="PYE50028.1"/>
    </source>
</evidence>
<organism evidence="1 2">
    <name type="scientific">Deinococcus yavapaiensis KR-236</name>
    <dbReference type="NCBI Taxonomy" id="694435"/>
    <lineage>
        <taxon>Bacteria</taxon>
        <taxon>Thermotogati</taxon>
        <taxon>Deinococcota</taxon>
        <taxon>Deinococci</taxon>
        <taxon>Deinococcales</taxon>
        <taxon>Deinococcaceae</taxon>
        <taxon>Deinococcus</taxon>
    </lineage>
</organism>
<reference evidence="1 2" key="1">
    <citation type="submission" date="2018-06" db="EMBL/GenBank/DDBJ databases">
        <title>Genomic Encyclopedia of Type Strains, Phase IV (KMG-IV): sequencing the most valuable type-strain genomes for metagenomic binning, comparative biology and taxonomic classification.</title>
        <authorList>
            <person name="Goeker M."/>
        </authorList>
    </citation>
    <scope>NUCLEOTIDE SEQUENCE [LARGE SCALE GENOMIC DNA]</scope>
    <source>
        <strain evidence="1 2">DSM 18048</strain>
    </source>
</reference>
<proteinExistence type="predicted"/>
<sequence>MPAKYFKTSGHLLLCLNNNCRARGADLLHVALTNALENHKLAYYKTGGSLRFTTSGCLGACGYGPILACYRERNGTLEEGWYENVTFPLAMKVARAIHEEGDLPDEQRYGPK</sequence>